<dbReference type="AlphaFoldDB" id="A0A7Z0GNR3"/>
<dbReference type="InterPro" id="IPR000792">
    <property type="entry name" value="Tscrpt_reg_LuxR_C"/>
</dbReference>
<name>A0A7Z0GNR3_9MICC</name>
<dbReference type="GO" id="GO:0003677">
    <property type="term" value="F:DNA binding"/>
    <property type="evidence" value="ECO:0007669"/>
    <property type="project" value="UniProtKB-KW"/>
</dbReference>
<evidence type="ECO:0000313" key="3">
    <source>
        <dbReference type="Proteomes" id="UP000535437"/>
    </source>
</evidence>
<organism evidence="2 3">
    <name type="scientific">Nesterenkonia xinjiangensis</name>
    <dbReference type="NCBI Taxonomy" id="225327"/>
    <lineage>
        <taxon>Bacteria</taxon>
        <taxon>Bacillati</taxon>
        <taxon>Actinomycetota</taxon>
        <taxon>Actinomycetes</taxon>
        <taxon>Micrococcales</taxon>
        <taxon>Micrococcaceae</taxon>
        <taxon>Nesterenkonia</taxon>
    </lineage>
</organism>
<evidence type="ECO:0000313" key="2">
    <source>
        <dbReference type="EMBL" id="NYJ79317.1"/>
    </source>
</evidence>
<gene>
    <name evidence="2" type="ORF">HNR09_002728</name>
</gene>
<dbReference type="SMART" id="SM00421">
    <property type="entry name" value="HTH_LUXR"/>
    <property type="match status" value="1"/>
</dbReference>
<feature type="domain" description="HTH luxR-type" evidence="1">
    <location>
        <begin position="792"/>
        <end position="857"/>
    </location>
</feature>
<proteinExistence type="predicted"/>
<comment type="caution">
    <text evidence="2">The sequence shown here is derived from an EMBL/GenBank/DDBJ whole genome shotgun (WGS) entry which is preliminary data.</text>
</comment>
<dbReference type="PROSITE" id="PS50043">
    <property type="entry name" value="HTH_LUXR_2"/>
    <property type="match status" value="1"/>
</dbReference>
<dbReference type="Gene3D" id="1.10.10.10">
    <property type="entry name" value="Winged helix-like DNA-binding domain superfamily/Winged helix DNA-binding domain"/>
    <property type="match status" value="1"/>
</dbReference>
<dbReference type="EMBL" id="JACCFY010000001">
    <property type="protein sequence ID" value="NYJ79317.1"/>
    <property type="molecule type" value="Genomic_DNA"/>
</dbReference>
<dbReference type="InterPro" id="IPR016032">
    <property type="entry name" value="Sig_transdc_resp-reg_C-effctor"/>
</dbReference>
<dbReference type="PRINTS" id="PR00038">
    <property type="entry name" value="HTHLUXR"/>
</dbReference>
<evidence type="ECO:0000259" key="1">
    <source>
        <dbReference type="PROSITE" id="PS50043"/>
    </source>
</evidence>
<dbReference type="SUPFAM" id="SSF46894">
    <property type="entry name" value="C-terminal effector domain of the bipartite response regulators"/>
    <property type="match status" value="1"/>
</dbReference>
<sequence length="858" mass="93306">MPPLLVEAPDFRPSRALAEALLTVDDYDVAAVMIPALWGADELLGELAGRTRVHRLRHDATSGESLASALGPPGVENDAGAVGFIVVQHPAELEGRRFSELLEFVSGRPLTVLLILRSQQDLPESVIRHGRTGRVVTLAVRALTPEDTVRAMVRELGGPVTSLAARRTVLLSGGHPQAVNMVLDRARRTQVLRPVDGVWRWEPEEPAFRRRLAEELPELMRGLEEKEHELLRLISCAWRLPESWAVREFGVCVVDSLRAQGLIGVDAPAPHGPPELRITSELLESGIADRMRPAESARLWHVMGATVPRVGIGATAEIGLIWWAARVGEQVGVEEALRAARGAISRSWYGPGIAVLDAMAEDPGPTARVLRARAMLGLGRVREALQDLGRLVRHSPGDTAPSSERLDALRQGLLLARRLSLFQPAAAAPLVRQLSAVLGPGTTPTLDRIVGMADEAVCPGDPEDVEGARRWLQEVRRIHQEAPCDEAAVAQLHVGARLGLGRHPDLGRLVLSLLLDQLAREGGRPDVEEAAHSLLLMITMVTGWHTDTLRLDVGTWRHGAANPATGAAVADTVGAVAAMQEDRMHTAAQFAVSAMASWEWDDPYGLLPFASAVHAACASYVDPEVAAEAHRDLRLRGFEESAGFPALRLATAGMALVGSGPGAFEVADALVRLAERAREAGEWAQEQQLLLLGALSGWPPAADAIGESSWGRSTGRARMIGILGEAMITESDTRALEIADVLLQAGARFFGLAVLMVRWQRRHELDLSQRAWIVRTVLEARRRAPEGSWVLSTFTELDLSSREEQVLGLLRRGEPTRQVARILRLSPRTVEATISQLLQRFSCRNRMELMELGLVDLE</sequence>
<reference evidence="2 3" key="1">
    <citation type="submission" date="2020-07" db="EMBL/GenBank/DDBJ databases">
        <title>Sequencing the genomes of 1000 actinobacteria strains.</title>
        <authorList>
            <person name="Klenk H.-P."/>
        </authorList>
    </citation>
    <scope>NUCLEOTIDE SEQUENCE [LARGE SCALE GENOMIC DNA]</scope>
    <source>
        <strain evidence="2 3">DSM 15475</strain>
    </source>
</reference>
<dbReference type="InterPro" id="IPR036388">
    <property type="entry name" value="WH-like_DNA-bd_sf"/>
</dbReference>
<keyword evidence="3" id="KW-1185">Reference proteome</keyword>
<protein>
    <submittedName>
        <fullName evidence="2">DNA-binding CsgD family transcriptional regulator</fullName>
    </submittedName>
</protein>
<dbReference type="CDD" id="cd06170">
    <property type="entry name" value="LuxR_C_like"/>
    <property type="match status" value="1"/>
</dbReference>
<dbReference type="RefSeq" id="WP_179542554.1">
    <property type="nucleotide sequence ID" value="NZ_BAAALL010000001.1"/>
</dbReference>
<dbReference type="Proteomes" id="UP000535437">
    <property type="component" value="Unassembled WGS sequence"/>
</dbReference>
<keyword evidence="2" id="KW-0238">DNA-binding</keyword>
<dbReference type="GO" id="GO:0006355">
    <property type="term" value="P:regulation of DNA-templated transcription"/>
    <property type="evidence" value="ECO:0007669"/>
    <property type="project" value="InterPro"/>
</dbReference>
<accession>A0A7Z0GNR3</accession>
<dbReference type="Pfam" id="PF00196">
    <property type="entry name" value="GerE"/>
    <property type="match status" value="1"/>
</dbReference>